<dbReference type="Gene3D" id="1.20.120.450">
    <property type="entry name" value="dinb family like domain"/>
    <property type="match status" value="1"/>
</dbReference>
<evidence type="ECO:0008006" key="5">
    <source>
        <dbReference type="Google" id="ProtNLM"/>
    </source>
</evidence>
<organism evidence="3 4">
    <name type="scientific">Nocardioides gansuensis</name>
    <dbReference type="NCBI Taxonomy" id="2138300"/>
    <lineage>
        <taxon>Bacteria</taxon>
        <taxon>Bacillati</taxon>
        <taxon>Actinomycetota</taxon>
        <taxon>Actinomycetes</taxon>
        <taxon>Propionibacteriales</taxon>
        <taxon>Nocardioidaceae</taxon>
        <taxon>Nocardioides</taxon>
    </lineage>
</organism>
<evidence type="ECO:0000313" key="4">
    <source>
        <dbReference type="Proteomes" id="UP000246018"/>
    </source>
</evidence>
<dbReference type="NCBIfam" id="TIGR03083">
    <property type="entry name" value="maleylpyruvate isomerase family mycothiol-dependent enzyme"/>
    <property type="match status" value="1"/>
</dbReference>
<reference evidence="3 4" key="1">
    <citation type="submission" date="2018-04" db="EMBL/GenBank/DDBJ databases">
        <title>Genome of Nocardioides gansuensis WSJ-1.</title>
        <authorList>
            <person name="Wu S."/>
            <person name="Wang G."/>
        </authorList>
    </citation>
    <scope>NUCLEOTIDE SEQUENCE [LARGE SCALE GENOMIC DNA]</scope>
    <source>
        <strain evidence="3 4">WSJ-1</strain>
    </source>
</reference>
<evidence type="ECO:0000313" key="3">
    <source>
        <dbReference type="EMBL" id="PVG84290.1"/>
    </source>
</evidence>
<dbReference type="SUPFAM" id="SSF109854">
    <property type="entry name" value="DinB/YfiT-like putative metalloenzymes"/>
    <property type="match status" value="1"/>
</dbReference>
<dbReference type="Proteomes" id="UP000246018">
    <property type="component" value="Unassembled WGS sequence"/>
</dbReference>
<dbReference type="InterPro" id="IPR017517">
    <property type="entry name" value="Maleyloyr_isom"/>
</dbReference>
<dbReference type="InterPro" id="IPR024344">
    <property type="entry name" value="MDMPI_metal-binding"/>
</dbReference>
<accession>A0A2T8FF24</accession>
<dbReference type="InterPro" id="IPR034660">
    <property type="entry name" value="DinB/YfiT-like"/>
</dbReference>
<keyword evidence="4" id="KW-1185">Reference proteome</keyword>
<dbReference type="InterPro" id="IPR010872">
    <property type="entry name" value="MDMPI_C-term_domain"/>
</dbReference>
<dbReference type="Pfam" id="PF07398">
    <property type="entry name" value="MDMPI_C"/>
    <property type="match status" value="1"/>
</dbReference>
<comment type="caution">
    <text evidence="3">The sequence shown here is derived from an EMBL/GenBank/DDBJ whole genome shotgun (WGS) entry which is preliminary data.</text>
</comment>
<dbReference type="SUPFAM" id="SSF55718">
    <property type="entry name" value="SCP-like"/>
    <property type="match status" value="1"/>
</dbReference>
<proteinExistence type="predicted"/>
<feature type="domain" description="Mycothiol-dependent maleylpyruvate isomerase metal-binding" evidence="2">
    <location>
        <begin position="14"/>
        <end position="154"/>
    </location>
</feature>
<dbReference type="GO" id="GO:0046872">
    <property type="term" value="F:metal ion binding"/>
    <property type="evidence" value="ECO:0007669"/>
    <property type="project" value="InterPro"/>
</dbReference>
<dbReference type="EMBL" id="QDGZ01000001">
    <property type="protein sequence ID" value="PVG84290.1"/>
    <property type="molecule type" value="Genomic_DNA"/>
</dbReference>
<sequence length="269" mass="28959">MSVSDELAGYVDVWWQAVDAFTALLEHVPDDAWHHPTDLPGWDVHDIAAHTAHLEALLAGAEHDNVEIGEPAHVRGMLGQFTEQGVVARKDRTPDELINEIRSAATARHTALLADPPTDPDAPAPGVFGMIGWSTRTLLRNRPLDVWMHEQDLRRALDLPGGLHTAPAAHTADYLAESLGIVVAKRAKAPAGTRVVLDIDGHARAVEVNDAGRAVPVEVPADPTVTIRTDRESFALLAGGRRKPESGRVQLAGDPVLAERIVEVMAVTP</sequence>
<protein>
    <recommendedName>
        <fullName evidence="5">Maleylpyruvate isomerase family mycothiol-dependent enzyme</fullName>
    </recommendedName>
</protein>
<gene>
    <name evidence="3" type="ORF">DDE18_01265</name>
</gene>
<feature type="domain" description="MDMPI C-terminal" evidence="1">
    <location>
        <begin position="170"/>
        <end position="259"/>
    </location>
</feature>
<name>A0A2T8FF24_9ACTN</name>
<evidence type="ECO:0000259" key="1">
    <source>
        <dbReference type="Pfam" id="PF07398"/>
    </source>
</evidence>
<dbReference type="OrthoDB" id="154293at2"/>
<dbReference type="InterPro" id="IPR036527">
    <property type="entry name" value="SCP2_sterol-bd_dom_sf"/>
</dbReference>
<dbReference type="AlphaFoldDB" id="A0A2T8FF24"/>
<dbReference type="RefSeq" id="WP_116570421.1">
    <property type="nucleotide sequence ID" value="NZ_QDGZ01000001.1"/>
</dbReference>
<dbReference type="Pfam" id="PF11716">
    <property type="entry name" value="MDMPI_N"/>
    <property type="match status" value="1"/>
</dbReference>
<evidence type="ECO:0000259" key="2">
    <source>
        <dbReference type="Pfam" id="PF11716"/>
    </source>
</evidence>